<dbReference type="Pfam" id="PF13414">
    <property type="entry name" value="TPR_11"/>
    <property type="match status" value="1"/>
</dbReference>
<dbReference type="Pfam" id="PF13181">
    <property type="entry name" value="TPR_8"/>
    <property type="match status" value="1"/>
</dbReference>
<dbReference type="AlphaFoldDB" id="A0A1M5DFC5"/>
<accession>A0A1M5DFC5</accession>
<name>A0A1M5DFC5_9BACT</name>
<dbReference type="InterPro" id="IPR011990">
    <property type="entry name" value="TPR-like_helical_dom_sf"/>
</dbReference>
<dbReference type="Proteomes" id="UP000184076">
    <property type="component" value="Unassembled WGS sequence"/>
</dbReference>
<protein>
    <submittedName>
        <fullName evidence="4">Tetratricopeptide repeat-containing protein</fullName>
    </submittedName>
</protein>
<evidence type="ECO:0000256" key="2">
    <source>
        <dbReference type="ARBA" id="ARBA00022803"/>
    </source>
</evidence>
<proteinExistence type="predicted"/>
<dbReference type="Gene3D" id="1.25.40.10">
    <property type="entry name" value="Tetratricopeptide repeat domain"/>
    <property type="match status" value="2"/>
</dbReference>
<gene>
    <name evidence="4" type="ORF">SAMN02745206_02414</name>
</gene>
<feature type="repeat" description="TPR" evidence="3">
    <location>
        <begin position="313"/>
        <end position="346"/>
    </location>
</feature>
<keyword evidence="2 3" id="KW-0802">TPR repeat</keyword>
<keyword evidence="5" id="KW-1185">Reference proteome</keyword>
<evidence type="ECO:0000313" key="5">
    <source>
        <dbReference type="Proteomes" id="UP000184076"/>
    </source>
</evidence>
<sequence>MLVSKCVKRYSEEEKGKLAWASVAVICSILSLLTFSRNEDWRDIITINQDAVQKAPNNPRAHANYSVALVKAGRYDEAILEAQKAIELGRPGFEDHFVASTTILTAYMQQEEWEQGIEEGRKLLEIQPDKFDATSLPIFYLKLGYCYRILKQYSESYRFIREALEVIKKHPRLSVDKKWVYVELESLLEDIKDVQEDIDGDRFPDPGPLSIEAWIAQRLYELKDFEGATLFARKVPENPTAQRVLRQIALFRERTQEQQRGWSFTRKYLQQPWSVSNLSLGIAYAVRRYDLEPFCPLGQWLLRGLSKRDSSKSDVHLLQGWYAFERGDYEGAVASAKKAIELDPQYAKAWIALGFFAQKKGDVATSLTAFRQTLELYPGYPKRDVLEELMARLEASAVATPEADKEPVQGAA</sequence>
<dbReference type="PROSITE" id="PS50005">
    <property type="entry name" value="TPR"/>
    <property type="match status" value="2"/>
</dbReference>
<dbReference type="SUPFAM" id="SSF48452">
    <property type="entry name" value="TPR-like"/>
    <property type="match status" value="1"/>
</dbReference>
<dbReference type="PANTHER" id="PTHR44943">
    <property type="entry name" value="CELLULOSE SYNTHASE OPERON PROTEIN C"/>
    <property type="match status" value="1"/>
</dbReference>
<evidence type="ECO:0000313" key="4">
    <source>
        <dbReference type="EMBL" id="SHF65382.1"/>
    </source>
</evidence>
<feature type="repeat" description="TPR" evidence="3">
    <location>
        <begin position="347"/>
        <end position="380"/>
    </location>
</feature>
<reference evidence="5" key="1">
    <citation type="submission" date="2016-11" db="EMBL/GenBank/DDBJ databases">
        <authorList>
            <person name="Varghese N."/>
            <person name="Submissions S."/>
        </authorList>
    </citation>
    <scope>NUCLEOTIDE SEQUENCE [LARGE SCALE GENOMIC DNA]</scope>
    <source>
        <strain evidence="5">DSM 9756</strain>
    </source>
</reference>
<dbReference type="EMBL" id="FQVB01000023">
    <property type="protein sequence ID" value="SHF65382.1"/>
    <property type="molecule type" value="Genomic_DNA"/>
</dbReference>
<dbReference type="Pfam" id="PF13432">
    <property type="entry name" value="TPR_16"/>
    <property type="match status" value="1"/>
</dbReference>
<dbReference type="STRING" id="1121391.SAMN02745206_02414"/>
<keyword evidence="1" id="KW-0677">Repeat</keyword>
<dbReference type="SMART" id="SM00028">
    <property type="entry name" value="TPR"/>
    <property type="match status" value="5"/>
</dbReference>
<evidence type="ECO:0000256" key="3">
    <source>
        <dbReference type="PROSITE-ProRule" id="PRU00339"/>
    </source>
</evidence>
<dbReference type="PANTHER" id="PTHR44943:SF8">
    <property type="entry name" value="TPR REPEAT-CONTAINING PROTEIN MJ0263"/>
    <property type="match status" value="1"/>
</dbReference>
<evidence type="ECO:0000256" key="1">
    <source>
        <dbReference type="ARBA" id="ARBA00022737"/>
    </source>
</evidence>
<organism evidence="4 5">
    <name type="scientific">Desulfacinum infernum DSM 9756</name>
    <dbReference type="NCBI Taxonomy" id="1121391"/>
    <lineage>
        <taxon>Bacteria</taxon>
        <taxon>Pseudomonadati</taxon>
        <taxon>Thermodesulfobacteriota</taxon>
        <taxon>Syntrophobacteria</taxon>
        <taxon>Syntrophobacterales</taxon>
        <taxon>Syntrophobacteraceae</taxon>
        <taxon>Desulfacinum</taxon>
    </lineage>
</organism>
<dbReference type="InterPro" id="IPR019734">
    <property type="entry name" value="TPR_rpt"/>
</dbReference>
<dbReference type="InterPro" id="IPR051685">
    <property type="entry name" value="Ycf3/AcsC/BcsC/TPR_MFPF"/>
</dbReference>